<keyword evidence="4" id="KW-0378">Hydrolase</keyword>
<dbReference type="AlphaFoldDB" id="A0A5D0UE73"/>
<dbReference type="OrthoDB" id="9805307at2"/>
<dbReference type="InterPro" id="IPR036663">
    <property type="entry name" value="Fumarylacetoacetase_C_sf"/>
</dbReference>
<dbReference type="GO" id="GO:0016853">
    <property type="term" value="F:isomerase activity"/>
    <property type="evidence" value="ECO:0007669"/>
    <property type="project" value="UniProtKB-ARBA"/>
</dbReference>
<dbReference type="Gene3D" id="3.90.850.10">
    <property type="entry name" value="Fumarylacetoacetase-like, C-terminal domain"/>
    <property type="match status" value="1"/>
</dbReference>
<evidence type="ECO:0000313" key="4">
    <source>
        <dbReference type="EMBL" id="TYC15915.1"/>
    </source>
</evidence>
<dbReference type="PANTHER" id="PTHR42796">
    <property type="entry name" value="FUMARYLACETOACETATE HYDROLASE DOMAIN-CONTAINING PROTEIN 2A-RELATED"/>
    <property type="match status" value="1"/>
</dbReference>
<gene>
    <name evidence="4" type="ORF">FXF65_11280</name>
</gene>
<keyword evidence="5" id="KW-1185">Reference proteome</keyword>
<reference evidence="4 5" key="1">
    <citation type="submission" date="2019-08" db="EMBL/GenBank/DDBJ databases">
        <title>Actinomadura sp. nov. CYP1-5 isolated from mountain soil.</title>
        <authorList>
            <person name="Songsumanus A."/>
            <person name="Kuncharoen N."/>
            <person name="Kudo T."/>
            <person name="Yuki M."/>
            <person name="Igarashi Y."/>
            <person name="Tanasupawat S."/>
        </authorList>
    </citation>
    <scope>NUCLEOTIDE SEQUENCE [LARGE SCALE GENOMIC DNA]</scope>
    <source>
        <strain evidence="4 5">GKU157</strain>
    </source>
</reference>
<dbReference type="GO" id="GO:0016787">
    <property type="term" value="F:hydrolase activity"/>
    <property type="evidence" value="ECO:0007669"/>
    <property type="project" value="UniProtKB-KW"/>
</dbReference>
<feature type="domain" description="Fumarylacetoacetase-like C-terminal" evidence="3">
    <location>
        <begin position="78"/>
        <end position="281"/>
    </location>
</feature>
<keyword evidence="2" id="KW-0479">Metal-binding</keyword>
<sequence>MRIANIDARAVLLDEAGRGLDIAAASDGEFGPSIHGLYGRWDEFAAWARARRRAVGPGAYRDIDLGRALPPSPTPAQVFAVGLNYADHAGESGVEPPAEPAVFTKFATCLTGADARVVLPAGTVDWEVELVVVIGRRARDVDEADAWDHVAGLTIGQDLSERTLQHTGPMPQFSLAKSYEGFGPMGPVLVTPDEFPDPDDLAIGCRLNGEAVQKSRTKHMIFPVPVLIAKLSAVTTLLPGDVIFSGTPSGVGAAQNPPRFLGPDDTLVSFVEGVGVMTQTFERA</sequence>
<dbReference type="InterPro" id="IPR051121">
    <property type="entry name" value="FAH"/>
</dbReference>
<dbReference type="InterPro" id="IPR011234">
    <property type="entry name" value="Fumarylacetoacetase-like_C"/>
</dbReference>
<dbReference type="SUPFAM" id="SSF56529">
    <property type="entry name" value="FAH"/>
    <property type="match status" value="1"/>
</dbReference>
<dbReference type="FunFam" id="3.90.850.10:FF:000002">
    <property type="entry name" value="2-hydroxyhepta-2,4-diene-1,7-dioate isomerase"/>
    <property type="match status" value="1"/>
</dbReference>
<proteinExistence type="inferred from homology"/>
<dbReference type="GO" id="GO:0019752">
    <property type="term" value="P:carboxylic acid metabolic process"/>
    <property type="evidence" value="ECO:0007669"/>
    <property type="project" value="UniProtKB-ARBA"/>
</dbReference>
<dbReference type="EMBL" id="VSFF01000004">
    <property type="protein sequence ID" value="TYC15915.1"/>
    <property type="molecule type" value="Genomic_DNA"/>
</dbReference>
<evidence type="ECO:0000313" key="5">
    <source>
        <dbReference type="Proteomes" id="UP000322634"/>
    </source>
</evidence>
<comment type="similarity">
    <text evidence="1">Belongs to the FAH family.</text>
</comment>
<evidence type="ECO:0000256" key="2">
    <source>
        <dbReference type="ARBA" id="ARBA00022723"/>
    </source>
</evidence>
<comment type="caution">
    <text evidence="4">The sequence shown here is derived from an EMBL/GenBank/DDBJ whole genome shotgun (WGS) entry which is preliminary data.</text>
</comment>
<organism evidence="4 5">
    <name type="scientific">Actinomadura syzygii</name>
    <dbReference type="NCBI Taxonomy" id="1427538"/>
    <lineage>
        <taxon>Bacteria</taxon>
        <taxon>Bacillati</taxon>
        <taxon>Actinomycetota</taxon>
        <taxon>Actinomycetes</taxon>
        <taxon>Streptosporangiales</taxon>
        <taxon>Thermomonosporaceae</taxon>
        <taxon>Actinomadura</taxon>
    </lineage>
</organism>
<evidence type="ECO:0000256" key="1">
    <source>
        <dbReference type="ARBA" id="ARBA00010211"/>
    </source>
</evidence>
<evidence type="ECO:0000259" key="3">
    <source>
        <dbReference type="Pfam" id="PF01557"/>
    </source>
</evidence>
<name>A0A5D0UE73_9ACTN</name>
<dbReference type="GO" id="GO:0046872">
    <property type="term" value="F:metal ion binding"/>
    <property type="evidence" value="ECO:0007669"/>
    <property type="project" value="UniProtKB-KW"/>
</dbReference>
<dbReference type="Proteomes" id="UP000322634">
    <property type="component" value="Unassembled WGS sequence"/>
</dbReference>
<dbReference type="PANTHER" id="PTHR42796:SF4">
    <property type="entry name" value="FUMARYLACETOACETATE HYDROLASE DOMAIN-CONTAINING PROTEIN 2A"/>
    <property type="match status" value="1"/>
</dbReference>
<accession>A0A5D0UE73</accession>
<dbReference type="RefSeq" id="WP_148349710.1">
    <property type="nucleotide sequence ID" value="NZ_JBHSBF010000009.1"/>
</dbReference>
<dbReference type="Pfam" id="PF01557">
    <property type="entry name" value="FAA_hydrolase"/>
    <property type="match status" value="1"/>
</dbReference>
<protein>
    <submittedName>
        <fullName evidence="4">Fumarylacetoacetate hydrolase family protein</fullName>
    </submittedName>
</protein>